<feature type="repeat" description="PPR" evidence="2">
    <location>
        <begin position="315"/>
        <end position="349"/>
    </location>
</feature>
<feature type="repeat" description="PPR" evidence="2">
    <location>
        <begin position="284"/>
        <end position="314"/>
    </location>
</feature>
<feature type="repeat" description="PPR" evidence="2">
    <location>
        <begin position="129"/>
        <end position="159"/>
    </location>
</feature>
<keyword evidence="1" id="KW-0677">Repeat</keyword>
<dbReference type="Gene3D" id="1.25.40.10">
    <property type="entry name" value="Tetratricopeptide repeat domain"/>
    <property type="match status" value="6"/>
</dbReference>
<evidence type="ECO:0000313" key="4">
    <source>
        <dbReference type="RefSeq" id="XP_008782984.2"/>
    </source>
</evidence>
<protein>
    <submittedName>
        <fullName evidence="4">Pentatricopeptide repeat-containing protein At4g02750-like</fullName>
    </submittedName>
</protein>
<dbReference type="FunFam" id="1.25.40.10:FF:001810">
    <property type="entry name" value="Pentatricopeptide repeat-containing protein mitochondrial"/>
    <property type="match status" value="1"/>
</dbReference>
<dbReference type="InterPro" id="IPR046849">
    <property type="entry name" value="E2_motif"/>
</dbReference>
<name>A0A8B7BQ47_PHODC</name>
<evidence type="ECO:0000313" key="3">
    <source>
        <dbReference type="Proteomes" id="UP000228380"/>
    </source>
</evidence>
<dbReference type="GO" id="GO:0009451">
    <property type="term" value="P:RNA modification"/>
    <property type="evidence" value="ECO:0007669"/>
    <property type="project" value="InterPro"/>
</dbReference>
<feature type="repeat" description="PPR" evidence="2">
    <location>
        <begin position="222"/>
        <end position="256"/>
    </location>
</feature>
<dbReference type="Proteomes" id="UP000228380">
    <property type="component" value="Chromosome 7"/>
</dbReference>
<dbReference type="InterPro" id="IPR002885">
    <property type="entry name" value="PPR_rpt"/>
</dbReference>
<dbReference type="PANTHER" id="PTHR47926">
    <property type="entry name" value="PENTATRICOPEPTIDE REPEAT-CONTAINING PROTEIN"/>
    <property type="match status" value="1"/>
</dbReference>
<dbReference type="KEGG" id="pda:103702357"/>
<dbReference type="InterPro" id="IPR046848">
    <property type="entry name" value="E_motif"/>
</dbReference>
<dbReference type="Pfam" id="PF20431">
    <property type="entry name" value="E_motif"/>
    <property type="match status" value="1"/>
</dbReference>
<dbReference type="Pfam" id="PF12854">
    <property type="entry name" value="PPR_1"/>
    <property type="match status" value="1"/>
</dbReference>
<dbReference type="PROSITE" id="PS51375">
    <property type="entry name" value="PPR"/>
    <property type="match status" value="7"/>
</dbReference>
<feature type="repeat" description="PPR" evidence="2">
    <location>
        <begin position="67"/>
        <end position="101"/>
    </location>
</feature>
<reference evidence="3" key="1">
    <citation type="journal article" date="2019" name="Nat. Commun.">
        <title>Genome-wide association mapping of date palm fruit traits.</title>
        <authorList>
            <person name="Hazzouri K.M."/>
            <person name="Gros-Balthazard M."/>
            <person name="Flowers J.M."/>
            <person name="Copetti D."/>
            <person name="Lemansour A."/>
            <person name="Lebrun M."/>
            <person name="Masmoudi K."/>
            <person name="Ferrand S."/>
            <person name="Dhar M.I."/>
            <person name="Fresquez Z.A."/>
            <person name="Rosas U."/>
            <person name="Zhang J."/>
            <person name="Talag J."/>
            <person name="Lee S."/>
            <person name="Kudrna D."/>
            <person name="Powell R.F."/>
            <person name="Leitch I.J."/>
            <person name="Krueger R.R."/>
            <person name="Wing R.A."/>
            <person name="Amiri K.M.A."/>
            <person name="Purugganan M.D."/>
        </authorList>
    </citation>
    <scope>NUCLEOTIDE SEQUENCE [LARGE SCALE GENOMIC DNA]</scope>
    <source>
        <strain evidence="3">cv. Khalas</strain>
    </source>
</reference>
<feature type="repeat" description="PPR" evidence="2">
    <location>
        <begin position="160"/>
        <end position="194"/>
    </location>
</feature>
<proteinExistence type="predicted"/>
<reference evidence="4" key="2">
    <citation type="submission" date="2025-08" db="UniProtKB">
        <authorList>
            <consortium name="RefSeq"/>
        </authorList>
    </citation>
    <scope>IDENTIFICATION</scope>
    <source>
        <tissue evidence="4">Young leaves</tissue>
    </source>
</reference>
<dbReference type="InterPro" id="IPR046960">
    <property type="entry name" value="PPR_At4g14850-like_plant"/>
</dbReference>
<organism evidence="3 4">
    <name type="scientific">Phoenix dactylifera</name>
    <name type="common">Date palm</name>
    <dbReference type="NCBI Taxonomy" id="42345"/>
    <lineage>
        <taxon>Eukaryota</taxon>
        <taxon>Viridiplantae</taxon>
        <taxon>Streptophyta</taxon>
        <taxon>Embryophyta</taxon>
        <taxon>Tracheophyta</taxon>
        <taxon>Spermatophyta</taxon>
        <taxon>Magnoliopsida</taxon>
        <taxon>Liliopsida</taxon>
        <taxon>Arecaceae</taxon>
        <taxon>Coryphoideae</taxon>
        <taxon>Phoeniceae</taxon>
        <taxon>Phoenix</taxon>
    </lineage>
</organism>
<dbReference type="Pfam" id="PF01535">
    <property type="entry name" value="PPR"/>
    <property type="match status" value="7"/>
</dbReference>
<dbReference type="NCBIfam" id="TIGR00756">
    <property type="entry name" value="PPR"/>
    <property type="match status" value="11"/>
</dbReference>
<dbReference type="OrthoDB" id="185373at2759"/>
<dbReference type="InterPro" id="IPR011990">
    <property type="entry name" value="TPR-like_helical_dom_sf"/>
</dbReference>
<accession>A0A8B7BQ47</accession>
<dbReference type="GeneID" id="103702357"/>
<dbReference type="GO" id="GO:0048731">
    <property type="term" value="P:system development"/>
    <property type="evidence" value="ECO:0007669"/>
    <property type="project" value="UniProtKB-ARBA"/>
</dbReference>
<keyword evidence="3" id="KW-1185">Reference proteome</keyword>
<dbReference type="Pfam" id="PF13041">
    <property type="entry name" value="PPR_2"/>
    <property type="match status" value="2"/>
</dbReference>
<dbReference type="GO" id="GO:0003723">
    <property type="term" value="F:RNA binding"/>
    <property type="evidence" value="ECO:0007669"/>
    <property type="project" value="InterPro"/>
</dbReference>
<dbReference type="FunFam" id="1.25.40.10:FF:000125">
    <property type="entry name" value="Pentatricopeptide repeat-containing protein"/>
    <property type="match status" value="3"/>
</dbReference>
<dbReference type="PANTHER" id="PTHR47926:SF380">
    <property type="entry name" value="PENTATRICOPEPTIDE REPEAT-CONTAINING PROTEIN"/>
    <property type="match status" value="1"/>
</dbReference>
<evidence type="ECO:0000256" key="1">
    <source>
        <dbReference type="ARBA" id="ARBA00022737"/>
    </source>
</evidence>
<dbReference type="AlphaFoldDB" id="A0A8B7BQ47"/>
<evidence type="ECO:0000256" key="2">
    <source>
        <dbReference type="PROSITE-ProRule" id="PRU00708"/>
    </source>
</evidence>
<dbReference type="Pfam" id="PF20430">
    <property type="entry name" value="Eplus_motif"/>
    <property type="match status" value="1"/>
</dbReference>
<dbReference type="SUPFAM" id="SSF48452">
    <property type="entry name" value="TPR-like"/>
    <property type="match status" value="1"/>
</dbReference>
<feature type="repeat" description="PPR" evidence="2">
    <location>
        <begin position="444"/>
        <end position="478"/>
    </location>
</feature>
<dbReference type="RefSeq" id="XP_008782984.2">
    <property type="nucleotide sequence ID" value="XM_008784762.4"/>
</dbReference>
<sequence length="671" mass="75322">MNHLSHLRCSPLPLLLPHRLKSSHLSLRSISFNPPIRSDANPLPKPRTEIPFPTVVDPFFSNPIPPDVYSCNLMLSTLGRSRGLNEARALFDRMPQRDVVTYASMITLYLQSGNLPQAEALFWQAPARNVVLESAMIDGYVKAGRIVEARKIFDAMPDRNVVSWTSLVSGYCRVGRIDEARRLFDQMPERNVVSWTTMVLGYARNGMLTEARDLFDRMPERNVVSWTAMMRGCVENGRIGEASELFDRMPHRNVYSWNVMISGYLDSEHASEAMDLFQLMPRRNAVSWTIMVTGLARNGLMEKAREFFDRMPKKDPAAWNAIITAYAEEGRMSDVQELFDAMPERNVVTWNAVIDGYARNGYRGEALRLFLIMLRSPVKRNETTLTSVLGMCKSTVEVKQIHGQAIKIGYEKDASLMNALVTMYSRSGDLGSAWLAFKILHAKDVVSWTSMILACSNHGRGDCALEVFAQMLRHGAKPDGITFVGVLSACSHVGLVDKGKKIFDSMSRAYGLEPKAEHYSCLVDLLGRAGLIEEAKEVVSEMPQGELDEAVLGALLGACKVHEKIEVASHVGEELIELDPSGSGGYVLLANVFASHGKWNDVARVRKMMKEKKVKKVPGFSQIEVKMRNHVFYVGDRSHPQAKEIYGMLKEVLLPQMKEMEYLHMIQSLPD</sequence>
<gene>
    <name evidence="4" type="primary">LOC103702357</name>
</gene>